<evidence type="ECO:0000256" key="1">
    <source>
        <dbReference type="SAM" id="MobiDB-lite"/>
    </source>
</evidence>
<proteinExistence type="predicted"/>
<sequence length="48" mass="5701">MQESTEGTTVVVRPLLDYTRPPPKRTARKQQRSVLSWHTTCHHNHHPW</sequence>
<reference evidence="2" key="2">
    <citation type="journal article" date="2015" name="Data Brief">
        <title>Shoot transcriptome of the giant reed, Arundo donax.</title>
        <authorList>
            <person name="Barrero R.A."/>
            <person name="Guerrero F.D."/>
            <person name="Moolhuijzen P."/>
            <person name="Goolsby J.A."/>
            <person name="Tidwell J."/>
            <person name="Bellgard S.E."/>
            <person name="Bellgard M.I."/>
        </authorList>
    </citation>
    <scope>NUCLEOTIDE SEQUENCE</scope>
    <source>
        <tissue evidence="2">Shoot tissue taken approximately 20 cm above the soil surface</tissue>
    </source>
</reference>
<dbReference type="AlphaFoldDB" id="A0A0A9RX20"/>
<organism evidence="2">
    <name type="scientific">Arundo donax</name>
    <name type="common">Giant reed</name>
    <name type="synonym">Donax arundinaceus</name>
    <dbReference type="NCBI Taxonomy" id="35708"/>
    <lineage>
        <taxon>Eukaryota</taxon>
        <taxon>Viridiplantae</taxon>
        <taxon>Streptophyta</taxon>
        <taxon>Embryophyta</taxon>
        <taxon>Tracheophyta</taxon>
        <taxon>Spermatophyta</taxon>
        <taxon>Magnoliopsida</taxon>
        <taxon>Liliopsida</taxon>
        <taxon>Poales</taxon>
        <taxon>Poaceae</taxon>
        <taxon>PACMAD clade</taxon>
        <taxon>Arundinoideae</taxon>
        <taxon>Arundineae</taxon>
        <taxon>Arundo</taxon>
    </lineage>
</organism>
<reference evidence="2" key="1">
    <citation type="submission" date="2014-09" db="EMBL/GenBank/DDBJ databases">
        <authorList>
            <person name="Magalhaes I.L.F."/>
            <person name="Oliveira U."/>
            <person name="Santos F.R."/>
            <person name="Vidigal T.H.D.A."/>
            <person name="Brescovit A.D."/>
            <person name="Santos A.J."/>
        </authorList>
    </citation>
    <scope>NUCLEOTIDE SEQUENCE</scope>
    <source>
        <tissue evidence="2">Shoot tissue taken approximately 20 cm above the soil surface</tissue>
    </source>
</reference>
<protein>
    <submittedName>
        <fullName evidence="2">Gln5</fullName>
    </submittedName>
</protein>
<evidence type="ECO:0000313" key="2">
    <source>
        <dbReference type="EMBL" id="JAD97175.1"/>
    </source>
</evidence>
<feature type="region of interest" description="Disordered" evidence="1">
    <location>
        <begin position="1"/>
        <end position="48"/>
    </location>
</feature>
<name>A0A0A9RX20_ARUDO</name>
<feature type="compositionally biased region" description="Basic residues" evidence="1">
    <location>
        <begin position="22"/>
        <end position="31"/>
    </location>
</feature>
<dbReference type="EMBL" id="GBRH01200720">
    <property type="protein sequence ID" value="JAD97175.1"/>
    <property type="molecule type" value="Transcribed_RNA"/>
</dbReference>
<accession>A0A0A9RX20</accession>